<reference evidence="2" key="2">
    <citation type="submission" date="2023-11" db="UniProtKB">
        <authorList>
            <consortium name="WormBaseParasite"/>
        </authorList>
    </citation>
    <scope>IDENTIFICATION</scope>
</reference>
<evidence type="ECO:0000313" key="1">
    <source>
        <dbReference type="Proteomes" id="UP000050795"/>
    </source>
</evidence>
<sequence>MVFASSSLEQEAHEITSFYGVKKDHWNCISLFEGQAICLNLTFNCGIALPHVARCVTLGDDQVFSPTY</sequence>
<accession>A0AA85ITH4</accession>
<name>A0AA85ITH4_TRIRE</name>
<protein>
    <submittedName>
        <fullName evidence="2">Uncharacterized protein</fullName>
    </submittedName>
</protein>
<organism evidence="1 2">
    <name type="scientific">Trichobilharzia regenti</name>
    <name type="common">Nasal bird schistosome</name>
    <dbReference type="NCBI Taxonomy" id="157069"/>
    <lineage>
        <taxon>Eukaryota</taxon>
        <taxon>Metazoa</taxon>
        <taxon>Spiralia</taxon>
        <taxon>Lophotrochozoa</taxon>
        <taxon>Platyhelminthes</taxon>
        <taxon>Trematoda</taxon>
        <taxon>Digenea</taxon>
        <taxon>Strigeidida</taxon>
        <taxon>Schistosomatoidea</taxon>
        <taxon>Schistosomatidae</taxon>
        <taxon>Trichobilharzia</taxon>
    </lineage>
</organism>
<evidence type="ECO:0000313" key="2">
    <source>
        <dbReference type="WBParaSite" id="TREG1_108690.1"/>
    </source>
</evidence>
<keyword evidence="1" id="KW-1185">Reference proteome</keyword>
<dbReference type="Proteomes" id="UP000050795">
    <property type="component" value="Unassembled WGS sequence"/>
</dbReference>
<dbReference type="WBParaSite" id="TREG1_108690.1">
    <property type="protein sequence ID" value="TREG1_108690.1"/>
    <property type="gene ID" value="TREG1_108690"/>
</dbReference>
<proteinExistence type="predicted"/>
<dbReference type="AlphaFoldDB" id="A0AA85ITH4"/>
<reference evidence="1" key="1">
    <citation type="submission" date="2022-06" db="EMBL/GenBank/DDBJ databases">
        <authorList>
            <person name="Berger JAMES D."/>
            <person name="Berger JAMES D."/>
        </authorList>
    </citation>
    <scope>NUCLEOTIDE SEQUENCE [LARGE SCALE GENOMIC DNA]</scope>
</reference>